<comment type="caution">
    <text evidence="1">The sequence shown here is derived from an EMBL/GenBank/DDBJ whole genome shotgun (WGS) entry which is preliminary data.</text>
</comment>
<protein>
    <submittedName>
        <fullName evidence="1">Uncharacterized protein</fullName>
    </submittedName>
</protein>
<sequence length="134" mass="15955">MSCINNNCIFYDLPRIYIHSYTSIYSRSVNSFPDTEIASKFFMLWRLQDEARSLTEVRHRFRVFQLHIESLQNSGQKHEEFIHCQRISWTVPLPSEKRHQVIIFPEAPTRVDESFRSEDVRVAPVLLIMMHSVQ</sequence>
<organism evidence="1 2">
    <name type="scientific">Allacma fusca</name>
    <dbReference type="NCBI Taxonomy" id="39272"/>
    <lineage>
        <taxon>Eukaryota</taxon>
        <taxon>Metazoa</taxon>
        <taxon>Ecdysozoa</taxon>
        <taxon>Arthropoda</taxon>
        <taxon>Hexapoda</taxon>
        <taxon>Collembola</taxon>
        <taxon>Symphypleona</taxon>
        <taxon>Sminthuridae</taxon>
        <taxon>Allacma</taxon>
    </lineage>
</organism>
<dbReference type="Proteomes" id="UP000708208">
    <property type="component" value="Unassembled WGS sequence"/>
</dbReference>
<dbReference type="AlphaFoldDB" id="A0A8J2K430"/>
<keyword evidence="2" id="KW-1185">Reference proteome</keyword>
<evidence type="ECO:0000313" key="1">
    <source>
        <dbReference type="EMBL" id="CAG7730964.1"/>
    </source>
</evidence>
<dbReference type="EMBL" id="CAJVCH010203597">
    <property type="protein sequence ID" value="CAG7730964.1"/>
    <property type="molecule type" value="Genomic_DNA"/>
</dbReference>
<proteinExistence type="predicted"/>
<gene>
    <name evidence="1" type="ORF">AFUS01_LOCUS19577</name>
</gene>
<feature type="non-terminal residue" evidence="1">
    <location>
        <position position="134"/>
    </location>
</feature>
<accession>A0A8J2K430</accession>
<reference evidence="1" key="1">
    <citation type="submission" date="2021-06" db="EMBL/GenBank/DDBJ databases">
        <authorList>
            <person name="Hodson N. C."/>
            <person name="Mongue J. A."/>
            <person name="Jaron S. K."/>
        </authorList>
    </citation>
    <scope>NUCLEOTIDE SEQUENCE</scope>
</reference>
<name>A0A8J2K430_9HEXA</name>
<evidence type="ECO:0000313" key="2">
    <source>
        <dbReference type="Proteomes" id="UP000708208"/>
    </source>
</evidence>